<dbReference type="AlphaFoldDB" id="A0A5K7Z9A4"/>
<sequence length="67" mass="7890">MTSPVYFYESVAIDIRERYGTEKSDVINYKQSFPKGQTTDDDNYRKLRSALRTGRTNRKITAGLFYR</sequence>
<organism evidence="1 2">
    <name type="scientific">Desulfosarcina widdelii</name>
    <dbReference type="NCBI Taxonomy" id="947919"/>
    <lineage>
        <taxon>Bacteria</taxon>
        <taxon>Pseudomonadati</taxon>
        <taxon>Thermodesulfobacteriota</taxon>
        <taxon>Desulfobacteria</taxon>
        <taxon>Desulfobacterales</taxon>
        <taxon>Desulfosarcinaceae</taxon>
        <taxon>Desulfosarcina</taxon>
    </lineage>
</organism>
<evidence type="ECO:0000313" key="1">
    <source>
        <dbReference type="EMBL" id="BBO76291.1"/>
    </source>
</evidence>
<evidence type="ECO:0000313" key="2">
    <source>
        <dbReference type="Proteomes" id="UP000427769"/>
    </source>
</evidence>
<keyword evidence="2" id="KW-1185">Reference proteome</keyword>
<proteinExistence type="predicted"/>
<name>A0A5K7Z9A4_9BACT</name>
<dbReference type="Proteomes" id="UP000427769">
    <property type="component" value="Chromosome"/>
</dbReference>
<protein>
    <submittedName>
        <fullName evidence="1">Uncharacterized protein</fullName>
    </submittedName>
</protein>
<gene>
    <name evidence="1" type="ORF">DSCW_37080</name>
</gene>
<reference evidence="1 2" key="1">
    <citation type="submission" date="2019-11" db="EMBL/GenBank/DDBJ databases">
        <title>Comparative genomics of hydrocarbon-degrading Desulfosarcina strains.</title>
        <authorList>
            <person name="Watanabe M."/>
            <person name="Kojima H."/>
            <person name="Fukui M."/>
        </authorList>
    </citation>
    <scope>NUCLEOTIDE SEQUENCE [LARGE SCALE GENOMIC DNA]</scope>
    <source>
        <strain evidence="1 2">PP31</strain>
    </source>
</reference>
<dbReference type="KEGG" id="dwd:DSCW_37080"/>
<dbReference type="EMBL" id="AP021875">
    <property type="protein sequence ID" value="BBO76291.1"/>
    <property type="molecule type" value="Genomic_DNA"/>
</dbReference>
<accession>A0A5K7Z9A4</accession>